<feature type="chain" id="PRO_5032291853" evidence="4">
    <location>
        <begin position="23"/>
        <end position="459"/>
    </location>
</feature>
<dbReference type="PANTHER" id="PTHR12147:SF26">
    <property type="entry name" value="PEPTIDASE M28 DOMAIN-CONTAINING PROTEIN"/>
    <property type="match status" value="1"/>
</dbReference>
<gene>
    <name evidence="6" type="ORF">FX988_00952</name>
</gene>
<feature type="domain" description="Fibronectin type-III" evidence="5">
    <location>
        <begin position="366"/>
        <end position="459"/>
    </location>
</feature>
<keyword evidence="6" id="KW-0031">Aminopeptidase</keyword>
<evidence type="ECO:0000256" key="4">
    <source>
        <dbReference type="SAM" id="SignalP"/>
    </source>
</evidence>
<evidence type="ECO:0000256" key="3">
    <source>
        <dbReference type="ARBA" id="ARBA00023049"/>
    </source>
</evidence>
<evidence type="ECO:0000313" key="6">
    <source>
        <dbReference type="EMBL" id="QHJ10731.1"/>
    </source>
</evidence>
<protein>
    <submittedName>
        <fullName evidence="6">Bacterial leucyl aminopeptidase</fullName>
        <ecNumber evidence="6">3.4.11.10</ecNumber>
    </submittedName>
</protein>
<dbReference type="InterPro" id="IPR045175">
    <property type="entry name" value="M28_fam"/>
</dbReference>
<evidence type="ECO:0000259" key="5">
    <source>
        <dbReference type="PROSITE" id="PS50853"/>
    </source>
</evidence>
<dbReference type="PANTHER" id="PTHR12147">
    <property type="entry name" value="METALLOPEPTIDASE M28 FAMILY MEMBER"/>
    <property type="match status" value="1"/>
</dbReference>
<organism evidence="6 7">
    <name type="scientific">Paraglaciecola mesophila</name>
    <dbReference type="NCBI Taxonomy" id="197222"/>
    <lineage>
        <taxon>Bacteria</taxon>
        <taxon>Pseudomonadati</taxon>
        <taxon>Pseudomonadota</taxon>
        <taxon>Gammaproteobacteria</taxon>
        <taxon>Alteromonadales</taxon>
        <taxon>Alteromonadaceae</taxon>
        <taxon>Paraglaciecola</taxon>
    </lineage>
</organism>
<dbReference type="Pfam" id="PF04389">
    <property type="entry name" value="Peptidase_M28"/>
    <property type="match status" value="1"/>
</dbReference>
<dbReference type="CDD" id="cd00063">
    <property type="entry name" value="FN3"/>
    <property type="match status" value="1"/>
</dbReference>
<dbReference type="EMBL" id="CP047656">
    <property type="protein sequence ID" value="QHJ10731.1"/>
    <property type="molecule type" value="Genomic_DNA"/>
</dbReference>
<dbReference type="Gene3D" id="3.40.630.10">
    <property type="entry name" value="Zn peptidases"/>
    <property type="match status" value="1"/>
</dbReference>
<dbReference type="RefSeq" id="WP_007983938.1">
    <property type="nucleotide sequence ID" value="NZ_CP047656.1"/>
</dbReference>
<reference evidence="6 7" key="1">
    <citation type="submission" date="2019-12" db="EMBL/GenBank/DDBJ databases">
        <title>Genome sequencing and assembly of endphytes of Porphyra tenera.</title>
        <authorList>
            <person name="Park J.M."/>
            <person name="Shin R."/>
            <person name="Jo S.H."/>
        </authorList>
    </citation>
    <scope>NUCLEOTIDE SEQUENCE [LARGE SCALE GENOMIC DNA]</scope>
    <source>
        <strain evidence="6 7">GPM4</strain>
    </source>
</reference>
<keyword evidence="6" id="KW-0645">Protease</keyword>
<keyword evidence="7" id="KW-1185">Reference proteome</keyword>
<dbReference type="InterPro" id="IPR007484">
    <property type="entry name" value="Peptidase_M28"/>
</dbReference>
<dbReference type="SUPFAM" id="SSF53187">
    <property type="entry name" value="Zn-dependent exopeptidases"/>
    <property type="match status" value="1"/>
</dbReference>
<dbReference type="InterPro" id="IPR036116">
    <property type="entry name" value="FN3_sf"/>
</dbReference>
<dbReference type="InterPro" id="IPR003961">
    <property type="entry name" value="FN3_dom"/>
</dbReference>
<dbReference type="GO" id="GO:0004177">
    <property type="term" value="F:aminopeptidase activity"/>
    <property type="evidence" value="ECO:0007669"/>
    <property type="project" value="UniProtKB-KW"/>
</dbReference>
<dbReference type="PROSITE" id="PS50853">
    <property type="entry name" value="FN3"/>
    <property type="match status" value="1"/>
</dbReference>
<dbReference type="KEGG" id="pmes:FX988_00952"/>
<feature type="signal peptide" evidence="4">
    <location>
        <begin position="1"/>
        <end position="22"/>
    </location>
</feature>
<sequence>MKHFHVASVMLALSLTSTMSLAQSTTDYQDQAKLHDIAKAVSPERIEADIRTLVGFGTRHTLSETESDTQGIGAARRWIKNEFEQISQACGGCLEVYFQAKTISGETRIPDATEVVSVIAVQRGSHDPNRYVLMSGDIDSRVSDVMNSTSISPGANDNASGVAGTLEAARVLSKYKFNGSIVYAALAGEEQGLFGGKILAEQAQKDGWRIKAVLNNDMIGNIEGINGVINNTTARIFAEGTRQTETPEEARVRRFTGGEVDSPSRNLARYIDLMADRYIPNLDTMVIYRLDRFGRGGHHRPFNDLGYPGVRIMETNENYNRQHQDIRSENGIDYGDTIEGVNFEYAAKLTALNAVSLAGMAWAPAPPAKVEINGAVKPSTTLNWQALDPKQNPQLKGYKIYWRYTDAPQWQFSRFVGNVNSYTLDNIVIDNYFFGVASVSQDGAESPVVFPGAAGAFGE</sequence>
<keyword evidence="6" id="KW-0378">Hydrolase</keyword>
<dbReference type="Gene3D" id="2.60.40.10">
    <property type="entry name" value="Immunoglobulins"/>
    <property type="match status" value="1"/>
</dbReference>
<dbReference type="GO" id="GO:0008235">
    <property type="term" value="F:metalloexopeptidase activity"/>
    <property type="evidence" value="ECO:0007669"/>
    <property type="project" value="InterPro"/>
</dbReference>
<accession>A0A857JID6</accession>
<name>A0A857JID6_9ALTE</name>
<evidence type="ECO:0000256" key="2">
    <source>
        <dbReference type="ARBA" id="ARBA00022525"/>
    </source>
</evidence>
<dbReference type="SUPFAM" id="SSF49265">
    <property type="entry name" value="Fibronectin type III"/>
    <property type="match status" value="1"/>
</dbReference>
<dbReference type="InterPro" id="IPR013783">
    <property type="entry name" value="Ig-like_fold"/>
</dbReference>
<dbReference type="Proteomes" id="UP000464524">
    <property type="component" value="Chromosome"/>
</dbReference>
<dbReference type="GO" id="GO:0005576">
    <property type="term" value="C:extracellular region"/>
    <property type="evidence" value="ECO:0007669"/>
    <property type="project" value="UniProtKB-SubCell"/>
</dbReference>
<dbReference type="OrthoDB" id="9787436at2"/>
<dbReference type="EC" id="3.4.11.10" evidence="6"/>
<keyword evidence="3" id="KW-0482">Metalloprotease</keyword>
<evidence type="ECO:0000313" key="7">
    <source>
        <dbReference type="Proteomes" id="UP000464524"/>
    </source>
</evidence>
<proteinExistence type="predicted"/>
<evidence type="ECO:0000256" key="1">
    <source>
        <dbReference type="ARBA" id="ARBA00004613"/>
    </source>
</evidence>
<keyword evidence="4" id="KW-0732">Signal</keyword>
<dbReference type="GO" id="GO:0006508">
    <property type="term" value="P:proteolysis"/>
    <property type="evidence" value="ECO:0007669"/>
    <property type="project" value="InterPro"/>
</dbReference>
<comment type="subcellular location">
    <subcellularLocation>
        <location evidence="1">Secreted</location>
    </subcellularLocation>
</comment>
<keyword evidence="2" id="KW-0964">Secreted</keyword>
<dbReference type="AlphaFoldDB" id="A0A857JID6"/>